<keyword evidence="4" id="KW-0239">DNA-directed DNA polymerase</keyword>
<keyword evidence="2" id="KW-0808">Transferase</keyword>
<evidence type="ECO:0000256" key="4">
    <source>
        <dbReference type="ARBA" id="ARBA00022932"/>
    </source>
</evidence>
<evidence type="ECO:0000313" key="6">
    <source>
        <dbReference type="EMBL" id="CAI2188826.1"/>
    </source>
</evidence>
<gene>
    <name evidence="6" type="ORF">FWILDA_LOCUS13775</name>
</gene>
<evidence type="ECO:0000313" key="7">
    <source>
        <dbReference type="Proteomes" id="UP001153678"/>
    </source>
</evidence>
<dbReference type="InterPro" id="IPR006134">
    <property type="entry name" value="DNA-dir_DNA_pol_B_multi_dom"/>
</dbReference>
<keyword evidence="7" id="KW-1185">Reference proteome</keyword>
<dbReference type="Proteomes" id="UP001153678">
    <property type="component" value="Unassembled WGS sequence"/>
</dbReference>
<name>A0A9W4WYK7_9GLOM</name>
<dbReference type="EC" id="2.7.7.7" evidence="1"/>
<reference evidence="6" key="1">
    <citation type="submission" date="2022-08" db="EMBL/GenBank/DDBJ databases">
        <authorList>
            <person name="Kallberg Y."/>
            <person name="Tangrot J."/>
            <person name="Rosling A."/>
        </authorList>
    </citation>
    <scope>NUCLEOTIDE SEQUENCE</scope>
    <source>
        <strain evidence="6">Wild A</strain>
    </source>
</reference>
<feature type="domain" description="DNA-directed DNA polymerase family B multifunctional" evidence="5">
    <location>
        <begin position="78"/>
        <end position="131"/>
    </location>
</feature>
<dbReference type="AlphaFoldDB" id="A0A9W4WYK7"/>
<evidence type="ECO:0000256" key="3">
    <source>
        <dbReference type="ARBA" id="ARBA00022695"/>
    </source>
</evidence>
<dbReference type="OrthoDB" id="2156839at2759"/>
<dbReference type="SUPFAM" id="SSF56672">
    <property type="entry name" value="DNA/RNA polymerases"/>
    <property type="match status" value="1"/>
</dbReference>
<comment type="caution">
    <text evidence="6">The sequence shown here is derived from an EMBL/GenBank/DDBJ whole genome shotgun (WGS) entry which is preliminary data.</text>
</comment>
<protein>
    <recommendedName>
        <fullName evidence="1">DNA-directed DNA polymerase</fullName>
        <ecNumber evidence="1">2.7.7.7</ecNumber>
    </recommendedName>
</protein>
<dbReference type="GO" id="GO:0003677">
    <property type="term" value="F:DNA binding"/>
    <property type="evidence" value="ECO:0007669"/>
    <property type="project" value="InterPro"/>
</dbReference>
<dbReference type="Pfam" id="PF00136">
    <property type="entry name" value="DNA_pol_B"/>
    <property type="match status" value="1"/>
</dbReference>
<dbReference type="EMBL" id="CAMKVN010005429">
    <property type="protein sequence ID" value="CAI2188826.1"/>
    <property type="molecule type" value="Genomic_DNA"/>
</dbReference>
<dbReference type="GO" id="GO:0000166">
    <property type="term" value="F:nucleotide binding"/>
    <property type="evidence" value="ECO:0007669"/>
    <property type="project" value="InterPro"/>
</dbReference>
<evidence type="ECO:0000259" key="5">
    <source>
        <dbReference type="Pfam" id="PF00136"/>
    </source>
</evidence>
<dbReference type="Gene3D" id="3.90.1600.10">
    <property type="entry name" value="Palm domain of DNA polymerase"/>
    <property type="match status" value="1"/>
</dbReference>
<sequence length="133" mass="15346">MTGKFKIKEKILKWKYREKIAAKSENDFVKKHPVKAPEKGEEDLEEKEYMGSPIKVKISAGDYFTSSFLKLLDMIISTRIPEDIEKGKYPDAYVFPPKKDIMSERPVTSLDFASLYSSIIMAYNLSLEKIILD</sequence>
<dbReference type="InterPro" id="IPR043502">
    <property type="entry name" value="DNA/RNA_pol_sf"/>
</dbReference>
<accession>A0A9W4WYK7</accession>
<evidence type="ECO:0000256" key="2">
    <source>
        <dbReference type="ARBA" id="ARBA00022679"/>
    </source>
</evidence>
<organism evidence="6 7">
    <name type="scientific">Funneliformis geosporum</name>
    <dbReference type="NCBI Taxonomy" id="1117311"/>
    <lineage>
        <taxon>Eukaryota</taxon>
        <taxon>Fungi</taxon>
        <taxon>Fungi incertae sedis</taxon>
        <taxon>Mucoromycota</taxon>
        <taxon>Glomeromycotina</taxon>
        <taxon>Glomeromycetes</taxon>
        <taxon>Glomerales</taxon>
        <taxon>Glomeraceae</taxon>
        <taxon>Funneliformis</taxon>
    </lineage>
</organism>
<keyword evidence="3" id="KW-0548">Nucleotidyltransferase</keyword>
<dbReference type="InterPro" id="IPR023211">
    <property type="entry name" value="DNA_pol_palm_dom_sf"/>
</dbReference>
<evidence type="ECO:0000256" key="1">
    <source>
        <dbReference type="ARBA" id="ARBA00012417"/>
    </source>
</evidence>
<proteinExistence type="predicted"/>
<dbReference type="GO" id="GO:0003887">
    <property type="term" value="F:DNA-directed DNA polymerase activity"/>
    <property type="evidence" value="ECO:0007669"/>
    <property type="project" value="UniProtKB-KW"/>
</dbReference>